<evidence type="ECO:0000256" key="1">
    <source>
        <dbReference type="SAM" id="MobiDB-lite"/>
    </source>
</evidence>
<dbReference type="GO" id="GO:0003676">
    <property type="term" value="F:nucleic acid binding"/>
    <property type="evidence" value="ECO:0007669"/>
    <property type="project" value="InterPro"/>
</dbReference>
<dbReference type="EMBL" id="BKCJ010001034">
    <property type="protein sequence ID" value="GEU38286.1"/>
    <property type="molecule type" value="Genomic_DNA"/>
</dbReference>
<proteinExistence type="predicted"/>
<dbReference type="AlphaFoldDB" id="A0A6L2JMV8"/>
<protein>
    <submittedName>
        <fullName evidence="3">KRAB-A domain-containing protein 2-like</fullName>
    </submittedName>
</protein>
<dbReference type="Pfam" id="PF00665">
    <property type="entry name" value="rve"/>
    <property type="match status" value="1"/>
</dbReference>
<feature type="region of interest" description="Disordered" evidence="1">
    <location>
        <begin position="154"/>
        <end position="219"/>
    </location>
</feature>
<feature type="domain" description="Integrase catalytic" evidence="2">
    <location>
        <begin position="498"/>
        <end position="623"/>
    </location>
</feature>
<gene>
    <name evidence="3" type="ORF">Tci_010264</name>
</gene>
<feature type="compositionally biased region" description="Basic and acidic residues" evidence="1">
    <location>
        <begin position="199"/>
        <end position="209"/>
    </location>
</feature>
<evidence type="ECO:0000259" key="2">
    <source>
        <dbReference type="PROSITE" id="PS50994"/>
    </source>
</evidence>
<dbReference type="InterPro" id="IPR036397">
    <property type="entry name" value="RNaseH_sf"/>
</dbReference>
<sequence length="712" mass="80510">MVTPAPQDRWSQYKHIELVNIISDPGARMLSRSMPKELGAVSDHECLFVDFLSEEEPKKVFEALRHPGWVDVKQDELNQFSRNKVWALFLAPYDSSSQNPSSPEITPKEEPVTLDKLESPNPFLHVSQGTVGRLWQKELSKRVLFLLAGGPTSLGATSKDEAHPQLSSGHDASADSTAEADPGNSAPNDSIPSQQDQTKSARDGLKTTHSDSGINEESRADDISKKIMLEDLPDFLKDTITIFFTPESPQDESIIVLDESEEEKTKKDDTHATSPDVPEDNSFPHPPSLKSAQIQELMAQMSPTKKISFEVGDETITFDIEKSMRFPPSDDDTCHSINMIDLCILDHVQEIFPLEPVDSFLFEPINHHLPTKINSLWDDNYGEQDLINLILGDLEPDSEGYTKPILFMSNTFEGEKPTIKLKDLPSHLEYAFLGQNQEFPVIISLLLSTQEKELLLGVLAKHYSALAWKVFDIKGNQLHGALPFITIEIHPRSRRLYVSKWVEAEALPTNDARVVVKFLQKLFSRFEVPKALLSDRGTYFCNYLLEKTLKKYGVTHRLATPYHPQTSGHTENANRAIKRTLERTVNGNMKEWANKLDDALWAFRTAYMEPIGSTPFKIVCGKACHMSIKIKHKVKCKYVTRNTRNGRKMKKTQILTRLYGVTPTPVLRRNIFKERHVTHQHYGVTTIKVYAVTLLLLKAESSESALQRNVDT</sequence>
<name>A0A6L2JMV8_TANCI</name>
<feature type="compositionally biased region" description="Polar residues" evidence="1">
    <location>
        <begin position="185"/>
        <end position="198"/>
    </location>
</feature>
<evidence type="ECO:0000313" key="3">
    <source>
        <dbReference type="EMBL" id="GEU38286.1"/>
    </source>
</evidence>
<comment type="caution">
    <text evidence="3">The sequence shown here is derived from an EMBL/GenBank/DDBJ whole genome shotgun (WGS) entry which is preliminary data.</text>
</comment>
<accession>A0A6L2JMV8</accession>
<dbReference type="PROSITE" id="PS50994">
    <property type="entry name" value="INTEGRASE"/>
    <property type="match status" value="1"/>
</dbReference>
<feature type="compositionally biased region" description="Polar residues" evidence="1">
    <location>
        <begin position="165"/>
        <end position="176"/>
    </location>
</feature>
<dbReference type="PANTHER" id="PTHR37984:SF5">
    <property type="entry name" value="PROTEIN NYNRIN-LIKE"/>
    <property type="match status" value="1"/>
</dbReference>
<dbReference type="Gene3D" id="3.30.420.10">
    <property type="entry name" value="Ribonuclease H-like superfamily/Ribonuclease H"/>
    <property type="match status" value="1"/>
</dbReference>
<dbReference type="InterPro" id="IPR012337">
    <property type="entry name" value="RNaseH-like_sf"/>
</dbReference>
<dbReference type="InterPro" id="IPR001584">
    <property type="entry name" value="Integrase_cat-core"/>
</dbReference>
<dbReference type="SUPFAM" id="SSF53098">
    <property type="entry name" value="Ribonuclease H-like"/>
    <property type="match status" value="1"/>
</dbReference>
<dbReference type="GO" id="GO:0015074">
    <property type="term" value="P:DNA integration"/>
    <property type="evidence" value="ECO:0007669"/>
    <property type="project" value="InterPro"/>
</dbReference>
<dbReference type="PANTHER" id="PTHR37984">
    <property type="entry name" value="PROTEIN CBG26694"/>
    <property type="match status" value="1"/>
</dbReference>
<reference evidence="3" key="1">
    <citation type="journal article" date="2019" name="Sci. Rep.">
        <title>Draft genome of Tanacetum cinerariifolium, the natural source of mosquito coil.</title>
        <authorList>
            <person name="Yamashiro T."/>
            <person name="Shiraishi A."/>
            <person name="Satake H."/>
            <person name="Nakayama K."/>
        </authorList>
    </citation>
    <scope>NUCLEOTIDE SEQUENCE</scope>
</reference>
<organism evidence="3">
    <name type="scientific">Tanacetum cinerariifolium</name>
    <name type="common">Dalmatian daisy</name>
    <name type="synonym">Chrysanthemum cinerariifolium</name>
    <dbReference type="NCBI Taxonomy" id="118510"/>
    <lineage>
        <taxon>Eukaryota</taxon>
        <taxon>Viridiplantae</taxon>
        <taxon>Streptophyta</taxon>
        <taxon>Embryophyta</taxon>
        <taxon>Tracheophyta</taxon>
        <taxon>Spermatophyta</taxon>
        <taxon>Magnoliopsida</taxon>
        <taxon>eudicotyledons</taxon>
        <taxon>Gunneridae</taxon>
        <taxon>Pentapetalae</taxon>
        <taxon>asterids</taxon>
        <taxon>campanulids</taxon>
        <taxon>Asterales</taxon>
        <taxon>Asteraceae</taxon>
        <taxon>Asteroideae</taxon>
        <taxon>Anthemideae</taxon>
        <taxon>Anthemidinae</taxon>
        <taxon>Tanacetum</taxon>
    </lineage>
</organism>
<feature type="region of interest" description="Disordered" evidence="1">
    <location>
        <begin position="260"/>
        <end position="286"/>
    </location>
</feature>
<dbReference type="InterPro" id="IPR050951">
    <property type="entry name" value="Retrovirus_Pol_polyprotein"/>
</dbReference>